<evidence type="ECO:0008006" key="3">
    <source>
        <dbReference type="Google" id="ProtNLM"/>
    </source>
</evidence>
<evidence type="ECO:0000313" key="2">
    <source>
        <dbReference type="Proteomes" id="UP000216052"/>
    </source>
</evidence>
<dbReference type="Proteomes" id="UP000216052">
    <property type="component" value="Chromosome"/>
</dbReference>
<sequence>MMIRASHFFTMQYKTLDVKTNAIQLKDKLDKKFTILNDQTLNKQTSVIVPTVDSNKNRELLMQMLAANSQVPIASDRFAAAVKNNDRKNVNRRESAMSELAPPVKLTATAENSQIVLFWDSVSMALGYNVKRSTTSGGPYTMIANQILKNNYTDTTVKKGITYYYVVTSLNECAESMNSNEAFAAV</sequence>
<dbReference type="Gene3D" id="2.60.40.10">
    <property type="entry name" value="Immunoglobulins"/>
    <property type="match status" value="1"/>
</dbReference>
<reference evidence="1" key="1">
    <citation type="submission" date="2024-05" db="EMBL/GenBank/DDBJ databases">
        <title>Isolation and characterization of Sporomusa carbonis sp. nov., a carboxydotrophic hydrogenogen in the genus of Sporomusa isolated from a charcoal burning pile.</title>
        <authorList>
            <person name="Boeer T."/>
            <person name="Rosenbaum F."/>
            <person name="Eysell L."/>
            <person name="Mueller V."/>
            <person name="Daniel R."/>
            <person name="Poehlein A."/>
        </authorList>
    </citation>
    <scope>NUCLEOTIDE SEQUENCE [LARGE SCALE GENOMIC DNA]</scope>
    <source>
        <strain evidence="1">DSM 3132</strain>
    </source>
</reference>
<organism evidence="1 2">
    <name type="scientific">Sporomusa acidovorans (strain ATCC 49682 / DSM 3132 / Mol)</name>
    <dbReference type="NCBI Taxonomy" id="1123286"/>
    <lineage>
        <taxon>Bacteria</taxon>
        <taxon>Bacillati</taxon>
        <taxon>Bacillota</taxon>
        <taxon>Negativicutes</taxon>
        <taxon>Selenomonadales</taxon>
        <taxon>Sporomusaceae</taxon>
        <taxon>Sporomusa</taxon>
    </lineage>
</organism>
<dbReference type="InterPro" id="IPR013783">
    <property type="entry name" value="Ig-like_fold"/>
</dbReference>
<keyword evidence="2" id="KW-1185">Reference proteome</keyword>
<protein>
    <recommendedName>
        <fullName evidence="3">Fibronectin type-III domain-containing protein</fullName>
    </recommendedName>
</protein>
<accession>A0ABZ3IXC0</accession>
<proteinExistence type="predicted"/>
<dbReference type="EMBL" id="CP155571">
    <property type="protein sequence ID" value="XFO70719.1"/>
    <property type="molecule type" value="Genomic_DNA"/>
</dbReference>
<dbReference type="InterPro" id="IPR036116">
    <property type="entry name" value="FN3_sf"/>
</dbReference>
<gene>
    <name evidence="1" type="ORF">SPACI_007190</name>
</gene>
<evidence type="ECO:0000313" key="1">
    <source>
        <dbReference type="EMBL" id="XFO70719.1"/>
    </source>
</evidence>
<dbReference type="SUPFAM" id="SSF49265">
    <property type="entry name" value="Fibronectin type III"/>
    <property type="match status" value="1"/>
</dbReference>
<name>A0ABZ3IXC0_SPOA4</name>